<dbReference type="AlphaFoldDB" id="A0A102LKK2"/>
<gene>
    <name evidence="1" type="ORF">WI38_05155</name>
</gene>
<accession>A0A102LKK2</accession>
<dbReference type="PANTHER" id="PTHR37841:SF1">
    <property type="entry name" value="DUF3298 DOMAIN-CONTAINING PROTEIN"/>
    <property type="match status" value="1"/>
</dbReference>
<dbReference type="Proteomes" id="UP000065521">
    <property type="component" value="Unassembled WGS sequence"/>
</dbReference>
<dbReference type="RefSeq" id="WP_059631365.1">
    <property type="nucleotide sequence ID" value="NZ_LOTK01000057.1"/>
</dbReference>
<dbReference type="InterPro" id="IPR032774">
    <property type="entry name" value="WG_beta_rep"/>
</dbReference>
<dbReference type="EMBL" id="LOTN01000006">
    <property type="protein sequence ID" value="KUZ95322.1"/>
    <property type="molecule type" value="Genomic_DNA"/>
</dbReference>
<comment type="caution">
    <text evidence="1">The sequence shown here is derived from an EMBL/GenBank/DDBJ whole genome shotgun (WGS) entry which is preliminary data.</text>
</comment>
<dbReference type="PANTHER" id="PTHR37841">
    <property type="entry name" value="GLR2918 PROTEIN"/>
    <property type="match status" value="1"/>
</dbReference>
<name>A0A102LKK2_9BURK</name>
<protein>
    <recommendedName>
        <fullName evidence="3">WG repeat-containing protein</fullName>
    </recommendedName>
</protein>
<evidence type="ECO:0000313" key="1">
    <source>
        <dbReference type="EMBL" id="KUZ95322.1"/>
    </source>
</evidence>
<evidence type="ECO:0008006" key="3">
    <source>
        <dbReference type="Google" id="ProtNLM"/>
    </source>
</evidence>
<dbReference type="Pfam" id="PF14903">
    <property type="entry name" value="WG_beta_rep"/>
    <property type="match status" value="2"/>
</dbReference>
<reference evidence="1 2" key="1">
    <citation type="submission" date="2015-11" db="EMBL/GenBank/DDBJ databases">
        <title>Expanding the genomic diversity of Burkholderia species for the development of highly accurate diagnostics.</title>
        <authorList>
            <person name="Sahl J."/>
            <person name="Keim P."/>
            <person name="Wagner D."/>
        </authorList>
    </citation>
    <scope>NUCLEOTIDE SEQUENCE [LARGE SCALE GENOMIC DNA]</scope>
    <source>
        <strain evidence="1 2">RF32-BP4</strain>
    </source>
</reference>
<sequence length="630" mass="69977">MGNRAWLYLQAGAGDDARTIEFAEANNHFPVLWRVLLARGNAGEAITYQRVFGDAGTPNLVSDARAAHARISRLAAFVAAYPLKGDDPALARQFDAVVRHLGEQIDALGDAQRTPLLSANLDELSWFDDGDPNDYIDAERDACTRLWWRVANCMDFRDVRGVRDALEIERASGWGAWAWHFGFGGMSHVYFGRQNPPRGVAYADFVGEGEVHGDYLDHALYSFRARNGLWGARRDAGDAWEIVLPPEWTGLWRSGARDWSLIWAARDGRVGLIRFDDDDGPQIVREPTFDEVWDFDDDVACVRVGDKFGLVRMDGTWVLEPSLDDFGEFAGGLASASVDGRWGFVDKRGAWVIPPRFDAAQEFVRDGAAVCDGDRWGLVGRDGQWRARPEWTSLEWSAECNAYLAQRDGHAGLVDMTGRVVIEPRYARVAPLADINRMETLHELGAMRYIVQRDDARCAIVDGDGRVLTPFDFTNVGALQWLPDDEEVPAELFTRHAVGVMPGEPALLAVCDFDSGATITLGQYDEVMGLYWGADHGWLACRYAEGSDDVRAAVFRADGTVLHPARYTRIGDAALFDDEGPHAADAALQPWFVRRVELAQSWSVDEPVAALRDDGVPVWLYADGRADAHR</sequence>
<evidence type="ECO:0000313" key="2">
    <source>
        <dbReference type="Proteomes" id="UP000065521"/>
    </source>
</evidence>
<proteinExistence type="predicted"/>
<organism evidence="1 2">
    <name type="scientific">Burkholderia ubonensis</name>
    <dbReference type="NCBI Taxonomy" id="101571"/>
    <lineage>
        <taxon>Bacteria</taxon>
        <taxon>Pseudomonadati</taxon>
        <taxon>Pseudomonadota</taxon>
        <taxon>Betaproteobacteria</taxon>
        <taxon>Burkholderiales</taxon>
        <taxon>Burkholderiaceae</taxon>
        <taxon>Burkholderia</taxon>
        <taxon>Burkholderia cepacia complex</taxon>
    </lineage>
</organism>